<organism evidence="1 2">
    <name type="scientific">Chitinophaga cymbidii</name>
    <dbReference type="NCBI Taxonomy" id="1096750"/>
    <lineage>
        <taxon>Bacteria</taxon>
        <taxon>Pseudomonadati</taxon>
        <taxon>Bacteroidota</taxon>
        <taxon>Chitinophagia</taxon>
        <taxon>Chitinophagales</taxon>
        <taxon>Chitinophagaceae</taxon>
        <taxon>Chitinophaga</taxon>
    </lineage>
</organism>
<dbReference type="Proteomes" id="UP000321436">
    <property type="component" value="Unassembled WGS sequence"/>
</dbReference>
<accession>A0A512RQG2</accession>
<dbReference type="RefSeq" id="WP_146865983.1">
    <property type="nucleotide sequence ID" value="NZ_BKAU01000005.1"/>
</dbReference>
<evidence type="ECO:0000313" key="1">
    <source>
        <dbReference type="EMBL" id="GEP97927.1"/>
    </source>
</evidence>
<dbReference type="OrthoDB" id="677534at2"/>
<evidence type="ECO:0000313" key="2">
    <source>
        <dbReference type="Proteomes" id="UP000321436"/>
    </source>
</evidence>
<gene>
    <name evidence="1" type="ORF">CCY01nite_41870</name>
</gene>
<name>A0A512RQG2_9BACT</name>
<proteinExistence type="predicted"/>
<sequence length="71" mass="7531">MQNDLFTQFGCRELDARELKDIQGGGYIGDLITVVKAGYFLTKGFAVNVPLAGPLAVSLLTAFVDPVVNAA</sequence>
<dbReference type="EMBL" id="BKAU01000005">
    <property type="protein sequence ID" value="GEP97927.1"/>
    <property type="molecule type" value="Genomic_DNA"/>
</dbReference>
<keyword evidence="2" id="KW-1185">Reference proteome</keyword>
<reference evidence="1 2" key="1">
    <citation type="submission" date="2019-07" db="EMBL/GenBank/DDBJ databases">
        <title>Whole genome shotgun sequence of Chitinophaga cymbidii NBRC 109752.</title>
        <authorList>
            <person name="Hosoyama A."/>
            <person name="Uohara A."/>
            <person name="Ohji S."/>
            <person name="Ichikawa N."/>
        </authorList>
    </citation>
    <scope>NUCLEOTIDE SEQUENCE [LARGE SCALE GENOMIC DNA]</scope>
    <source>
        <strain evidence="1 2">NBRC 109752</strain>
    </source>
</reference>
<comment type="caution">
    <text evidence="1">The sequence shown here is derived from an EMBL/GenBank/DDBJ whole genome shotgun (WGS) entry which is preliminary data.</text>
</comment>
<protein>
    <submittedName>
        <fullName evidence="1">Uncharacterized protein</fullName>
    </submittedName>
</protein>
<dbReference type="AlphaFoldDB" id="A0A512RQG2"/>